<dbReference type="PANTHER" id="PTHR33713">
    <property type="entry name" value="ANTITOXIN YAFN-RELATED"/>
    <property type="match status" value="1"/>
</dbReference>
<reference evidence="4 5" key="1">
    <citation type="submission" date="2019-06" db="EMBL/GenBank/DDBJ databases">
        <title>Quisquiliibacterium sp. nov., isolated from a maize field.</title>
        <authorList>
            <person name="Lin S.-Y."/>
            <person name="Tsai C.-F."/>
            <person name="Young C.-C."/>
        </authorList>
    </citation>
    <scope>NUCLEOTIDE SEQUENCE [LARGE SCALE GENOMIC DNA]</scope>
    <source>
        <strain evidence="4 5">CC-CFT501</strain>
    </source>
</reference>
<protein>
    <recommendedName>
        <fullName evidence="2">Antitoxin</fullName>
    </recommendedName>
</protein>
<dbReference type="OrthoDB" id="361281at2"/>
<dbReference type="PANTHER" id="PTHR33713:SF10">
    <property type="entry name" value="ANTITOXIN YAFN"/>
    <property type="match status" value="1"/>
</dbReference>
<dbReference type="NCBIfam" id="TIGR01552">
    <property type="entry name" value="phd_fam"/>
    <property type="match status" value="1"/>
</dbReference>
<evidence type="ECO:0000256" key="1">
    <source>
        <dbReference type="ARBA" id="ARBA00009981"/>
    </source>
</evidence>
<keyword evidence="5" id="KW-1185">Reference proteome</keyword>
<dbReference type="RefSeq" id="WP_147705657.1">
    <property type="nucleotide sequence ID" value="NZ_VDUY01000008.1"/>
</dbReference>
<comment type="function">
    <text evidence="2">Antitoxin component of a type II toxin-antitoxin (TA) system.</text>
</comment>
<feature type="compositionally biased region" description="Basic and acidic residues" evidence="3">
    <location>
        <begin position="79"/>
        <end position="93"/>
    </location>
</feature>
<comment type="similarity">
    <text evidence="1 2">Belongs to the phD/YefM antitoxin family.</text>
</comment>
<dbReference type="InterPro" id="IPR051405">
    <property type="entry name" value="phD/YefM_antitoxin"/>
</dbReference>
<dbReference type="SUPFAM" id="SSF143120">
    <property type="entry name" value="YefM-like"/>
    <property type="match status" value="1"/>
</dbReference>
<dbReference type="InterPro" id="IPR006442">
    <property type="entry name" value="Antitoxin_Phd/YefM"/>
</dbReference>
<name>A0A5C8NSP1_9BURK</name>
<evidence type="ECO:0000313" key="4">
    <source>
        <dbReference type="EMBL" id="TXL63503.1"/>
    </source>
</evidence>
<organism evidence="4 5">
    <name type="scientific">Zeimonas arvi</name>
    <dbReference type="NCBI Taxonomy" id="2498847"/>
    <lineage>
        <taxon>Bacteria</taxon>
        <taxon>Pseudomonadati</taxon>
        <taxon>Pseudomonadota</taxon>
        <taxon>Betaproteobacteria</taxon>
        <taxon>Burkholderiales</taxon>
        <taxon>Burkholderiaceae</taxon>
        <taxon>Zeimonas</taxon>
    </lineage>
</organism>
<evidence type="ECO:0000256" key="2">
    <source>
        <dbReference type="RuleBase" id="RU362080"/>
    </source>
</evidence>
<evidence type="ECO:0000313" key="5">
    <source>
        <dbReference type="Proteomes" id="UP000321548"/>
    </source>
</evidence>
<comment type="caution">
    <text evidence="4">The sequence shown here is derived from an EMBL/GenBank/DDBJ whole genome shotgun (WGS) entry which is preliminary data.</text>
</comment>
<dbReference type="Pfam" id="PF02604">
    <property type="entry name" value="PhdYeFM_antitox"/>
    <property type="match status" value="1"/>
</dbReference>
<dbReference type="AlphaFoldDB" id="A0A5C8NSP1"/>
<accession>A0A5C8NSP1</accession>
<feature type="region of interest" description="Disordered" evidence="3">
    <location>
        <begin position="72"/>
        <end position="93"/>
    </location>
</feature>
<proteinExistence type="inferred from homology"/>
<dbReference type="EMBL" id="VDUY01000008">
    <property type="protein sequence ID" value="TXL63503.1"/>
    <property type="molecule type" value="Genomic_DNA"/>
</dbReference>
<gene>
    <name evidence="4" type="ORF">FHP08_16775</name>
</gene>
<dbReference type="Proteomes" id="UP000321548">
    <property type="component" value="Unassembled WGS sequence"/>
</dbReference>
<dbReference type="InterPro" id="IPR036165">
    <property type="entry name" value="YefM-like_sf"/>
</dbReference>
<evidence type="ECO:0000256" key="3">
    <source>
        <dbReference type="SAM" id="MobiDB-lite"/>
    </source>
</evidence>
<dbReference type="Gene3D" id="3.40.1620.10">
    <property type="entry name" value="YefM-like domain"/>
    <property type="match status" value="1"/>
</dbReference>
<sequence length="93" mass="10416">MSEVSVADAKAHLTRLLQQVETGEPVQITRRGKPVAVILSQADYQRLAHPRRSFVEFVNEWRAAMAEQDAAFADPQDFEGLRDQGERPVPDLG</sequence>